<dbReference type="InterPro" id="IPR041699">
    <property type="entry name" value="AAA_32"/>
</dbReference>
<dbReference type="GO" id="GO:0004176">
    <property type="term" value="F:ATP-dependent peptidase activity"/>
    <property type="evidence" value="ECO:0007669"/>
    <property type="project" value="UniProtKB-UniRule"/>
</dbReference>
<comment type="catalytic activity">
    <reaction evidence="2">
        <text>Hydrolysis of proteins in presence of ATP.</text>
        <dbReference type="EC" id="3.4.21.53"/>
    </reaction>
</comment>
<feature type="domain" description="Lon proteolytic" evidence="5">
    <location>
        <begin position="583"/>
        <end position="778"/>
    </location>
</feature>
<protein>
    <recommendedName>
        <fullName evidence="2">endopeptidase La</fullName>
        <ecNumber evidence="2">3.4.21.53</ecNumber>
    </recommendedName>
</protein>
<evidence type="ECO:0000256" key="4">
    <source>
        <dbReference type="SAM" id="MobiDB-lite"/>
    </source>
</evidence>
<dbReference type="AlphaFoldDB" id="A0A7C4EWP7"/>
<keyword evidence="6" id="KW-0067">ATP-binding</keyword>
<evidence type="ECO:0000313" key="6">
    <source>
        <dbReference type="EMBL" id="HGH60535.1"/>
    </source>
</evidence>
<dbReference type="InterPro" id="IPR014721">
    <property type="entry name" value="Ribsml_uS5_D2-typ_fold_subgr"/>
</dbReference>
<organism evidence="6">
    <name type="scientific">Desulfomonile tiedjei</name>
    <dbReference type="NCBI Taxonomy" id="2358"/>
    <lineage>
        <taxon>Bacteria</taxon>
        <taxon>Pseudomonadati</taxon>
        <taxon>Thermodesulfobacteriota</taxon>
        <taxon>Desulfomonilia</taxon>
        <taxon>Desulfomonilales</taxon>
        <taxon>Desulfomonilaceae</taxon>
        <taxon>Desulfomonile</taxon>
    </lineage>
</organism>
<dbReference type="Pfam" id="PF05362">
    <property type="entry name" value="Lon_C"/>
    <property type="match status" value="1"/>
</dbReference>
<dbReference type="InterPro" id="IPR008269">
    <property type="entry name" value="Lon_proteolytic"/>
</dbReference>
<dbReference type="EC" id="3.4.21.53" evidence="2"/>
<dbReference type="Pfam" id="PF20437">
    <property type="entry name" value="LonC_helical"/>
    <property type="match status" value="1"/>
</dbReference>
<keyword evidence="1 2" id="KW-0645">Protease</keyword>
<dbReference type="GO" id="GO:0005524">
    <property type="term" value="F:ATP binding"/>
    <property type="evidence" value="ECO:0007669"/>
    <property type="project" value="UniProtKB-KW"/>
</dbReference>
<feature type="coiled-coil region" evidence="3">
    <location>
        <begin position="200"/>
        <end position="237"/>
    </location>
</feature>
<feature type="active site" evidence="2">
    <location>
        <position position="716"/>
    </location>
</feature>
<keyword evidence="6" id="KW-0547">Nucleotide-binding</keyword>
<feature type="compositionally biased region" description="Basic and acidic residues" evidence="4">
    <location>
        <begin position="809"/>
        <end position="828"/>
    </location>
</feature>
<dbReference type="GO" id="GO:0006508">
    <property type="term" value="P:proteolysis"/>
    <property type="evidence" value="ECO:0007669"/>
    <property type="project" value="UniProtKB-KW"/>
</dbReference>
<feature type="region of interest" description="Disordered" evidence="4">
    <location>
        <begin position="809"/>
        <end position="837"/>
    </location>
</feature>
<reference evidence="6" key="1">
    <citation type="journal article" date="2020" name="mSystems">
        <title>Genome- and Community-Level Interaction Insights into Carbon Utilization and Element Cycling Functions of Hydrothermarchaeota in Hydrothermal Sediment.</title>
        <authorList>
            <person name="Zhou Z."/>
            <person name="Liu Y."/>
            <person name="Xu W."/>
            <person name="Pan J."/>
            <person name="Luo Z.H."/>
            <person name="Li M."/>
        </authorList>
    </citation>
    <scope>NUCLEOTIDE SEQUENCE [LARGE SCALE GENOMIC DNA]</scope>
    <source>
        <strain evidence="6">SpSt-769</strain>
    </source>
</reference>
<dbReference type="SUPFAM" id="SSF54211">
    <property type="entry name" value="Ribosomal protein S5 domain 2-like"/>
    <property type="match status" value="1"/>
</dbReference>
<evidence type="ECO:0000256" key="3">
    <source>
        <dbReference type="SAM" id="Coils"/>
    </source>
</evidence>
<accession>A0A7C4EWP7</accession>
<dbReference type="InterPro" id="IPR046844">
    <property type="entry name" value="Lon-like_helical"/>
</dbReference>
<dbReference type="Gene3D" id="3.40.50.300">
    <property type="entry name" value="P-loop containing nucleotide triphosphate hydrolases"/>
    <property type="match status" value="2"/>
</dbReference>
<sequence>MTMRNLKEELRLSWEDLCWLGPPQGLVETTTAEIQPQHEIIGQERAVKAIKLGLVIKSKWYNIYVAGINGTGRTATVKKLLEELHSEGPIPNDLCYVNNFKNPDQPRLLILEAGRGAAFKQQVTDLIGSLQKKIPAIFESEEFQSARNEIVSRHMGAQKALFKNFENKVSSENFMMVQVQVGPFTRPDLAPVIVGNPMKIEQLEALVEEGKFSAEELERLKSKYKELSMEMEKIFKEARDIDKTIQEDLEKLSREWVQPLLRDLTDAIREQHKSDAVNTYLDELEADIVNHLDRFKPRIVPSPGAGEAPGPPVLLPPDPSQFTDYEVNVLIDNSDTKSPPVVVETAPTFRNLFGTIERVMDRHGIWFSDYRHIRGGSLLKANGGFLILNAYDVLTEPGVWQGLKRSLRNGVMDIQSDPFGFFFASALKPEKIPINLRVIMIGDPDLYDLLHWYDEDFRKIFKVKADFDYQLPNTEGNLQKLLGFVSRVCSEENLLPCDDSGVRAIAKLAIRWGGRKNKISAQFERLADLTRESDLEARSAGATVISSQHVEQANRNRIERVNMIEDKIQELIEEGTLMIDTQGFRVGQINGLSVYAFPEFSFGRPSRITVKTSMGKSGIISIEKEAELSGHTYDKGVLILAGFLRDRFAQDKPLNLTASITFEQSYSGVDGDSASSTELYGLMSSLSGTPIDQGIAVTGSVNQHGEIQPIGGVNQKIEGFFKVCKAKGLTGSQGVIIPRRNVDDLMLDQEVVEAVKRGEFHIWAIDHVDQGIELLTGVPAGEPDENGEYPEGTINYLVNLRLEELSRGMKEYESAEGRDEEEGKKEEEQGGGAEPVP</sequence>
<comment type="caution">
    <text evidence="6">The sequence shown here is derived from an EMBL/GenBank/DDBJ whole genome shotgun (WGS) entry which is preliminary data.</text>
</comment>
<feature type="active site" evidence="2">
    <location>
        <position position="673"/>
    </location>
</feature>
<dbReference type="EMBL" id="DTGT01000141">
    <property type="protein sequence ID" value="HGH60535.1"/>
    <property type="molecule type" value="Genomic_DNA"/>
</dbReference>
<keyword evidence="2" id="KW-0720">Serine protease</keyword>
<comment type="similarity">
    <text evidence="2">Belongs to the peptidase S16 family.</text>
</comment>
<dbReference type="Gene3D" id="1.10.8.60">
    <property type="match status" value="1"/>
</dbReference>
<dbReference type="GO" id="GO:0030163">
    <property type="term" value="P:protein catabolic process"/>
    <property type="evidence" value="ECO:0007669"/>
    <property type="project" value="InterPro"/>
</dbReference>
<gene>
    <name evidence="6" type="ORF">ENV54_04465</name>
</gene>
<keyword evidence="3" id="KW-0175">Coiled coil</keyword>
<evidence type="ECO:0000256" key="1">
    <source>
        <dbReference type="ARBA" id="ARBA00022670"/>
    </source>
</evidence>
<keyword evidence="2" id="KW-0378">Hydrolase</keyword>
<dbReference type="PRINTS" id="PR00830">
    <property type="entry name" value="ENDOLAPTASE"/>
</dbReference>
<dbReference type="SUPFAM" id="SSF52540">
    <property type="entry name" value="P-loop containing nucleoside triphosphate hydrolases"/>
    <property type="match status" value="2"/>
</dbReference>
<dbReference type="InterPro" id="IPR027417">
    <property type="entry name" value="P-loop_NTPase"/>
</dbReference>
<evidence type="ECO:0000259" key="5">
    <source>
        <dbReference type="PROSITE" id="PS51786"/>
    </source>
</evidence>
<evidence type="ECO:0000256" key="2">
    <source>
        <dbReference type="PROSITE-ProRule" id="PRU01122"/>
    </source>
</evidence>
<name>A0A7C4EWP7_9BACT</name>
<proteinExistence type="inferred from homology"/>
<dbReference type="PANTHER" id="PTHR10046">
    <property type="entry name" value="ATP DEPENDENT LON PROTEASE FAMILY MEMBER"/>
    <property type="match status" value="1"/>
</dbReference>
<dbReference type="PROSITE" id="PS51786">
    <property type="entry name" value="LON_PROTEOLYTIC"/>
    <property type="match status" value="1"/>
</dbReference>
<dbReference type="InterPro" id="IPR046843">
    <property type="entry name" value="LonB_AAA-LID"/>
</dbReference>
<dbReference type="InterPro" id="IPR020568">
    <property type="entry name" value="Ribosomal_Su5_D2-typ_SF"/>
</dbReference>
<dbReference type="Pfam" id="PF20436">
    <property type="entry name" value="LonB_AAA-LID"/>
    <property type="match status" value="1"/>
</dbReference>
<dbReference type="Pfam" id="PF13654">
    <property type="entry name" value="AAA_32"/>
    <property type="match status" value="1"/>
</dbReference>
<dbReference type="GO" id="GO:0004252">
    <property type="term" value="F:serine-type endopeptidase activity"/>
    <property type="evidence" value="ECO:0007669"/>
    <property type="project" value="UniProtKB-UniRule"/>
</dbReference>
<dbReference type="Gene3D" id="3.30.230.10">
    <property type="match status" value="1"/>
</dbReference>
<dbReference type="InterPro" id="IPR027065">
    <property type="entry name" value="Lon_Prtase"/>
</dbReference>